<comment type="caution">
    <text evidence="6">The sequence shown here is derived from an EMBL/GenBank/DDBJ whole genome shotgun (WGS) entry which is preliminary data.</text>
</comment>
<feature type="domain" description="S1 motif" evidence="5">
    <location>
        <begin position="232"/>
        <end position="300"/>
    </location>
</feature>
<reference evidence="6" key="1">
    <citation type="submission" date="2019-09" db="EMBL/GenBank/DDBJ databases">
        <title>Characterisation of the sponge microbiome using genome-centric metagenomics.</title>
        <authorList>
            <person name="Engelberts J.P."/>
            <person name="Robbins S.J."/>
            <person name="De Goeij J.M."/>
            <person name="Aranda M."/>
            <person name="Bell S.C."/>
            <person name="Webster N.S."/>
        </authorList>
    </citation>
    <scope>NUCLEOTIDE SEQUENCE</scope>
    <source>
        <strain evidence="6">SB0675_bin_29</strain>
    </source>
</reference>
<dbReference type="AlphaFoldDB" id="A0A6B1FYB9"/>
<dbReference type="GO" id="GO:0005737">
    <property type="term" value="C:cytoplasm"/>
    <property type="evidence" value="ECO:0007669"/>
    <property type="project" value="UniProtKB-ARBA"/>
</dbReference>
<dbReference type="InterPro" id="IPR050437">
    <property type="entry name" value="Ribos_protein_bS1-like"/>
</dbReference>
<dbReference type="EMBL" id="VYDA01000166">
    <property type="protein sequence ID" value="MYH61011.1"/>
    <property type="molecule type" value="Genomic_DNA"/>
</dbReference>
<dbReference type="PANTHER" id="PTHR10724:SF7">
    <property type="entry name" value="SMALL RIBOSOMAL SUBUNIT PROTEIN BS1C"/>
    <property type="match status" value="1"/>
</dbReference>
<accession>A0A6B1FYB9</accession>
<keyword evidence="3" id="KW-0687">Ribonucleoprotein</keyword>
<feature type="compositionally biased region" description="Low complexity" evidence="4">
    <location>
        <begin position="409"/>
        <end position="425"/>
    </location>
</feature>
<dbReference type="InterPro" id="IPR035104">
    <property type="entry name" value="Ribosomal_protein_S1-like"/>
</dbReference>
<evidence type="ECO:0000256" key="1">
    <source>
        <dbReference type="ARBA" id="ARBA00006767"/>
    </source>
</evidence>
<proteinExistence type="inferred from homology"/>
<evidence type="ECO:0000313" key="6">
    <source>
        <dbReference type="EMBL" id="MYH61011.1"/>
    </source>
</evidence>
<dbReference type="Pfam" id="PF00575">
    <property type="entry name" value="S1"/>
    <property type="match status" value="4"/>
</dbReference>
<dbReference type="GO" id="GO:0005840">
    <property type="term" value="C:ribosome"/>
    <property type="evidence" value="ECO:0007669"/>
    <property type="project" value="UniProtKB-KW"/>
</dbReference>
<dbReference type="GO" id="GO:0003735">
    <property type="term" value="F:structural constituent of ribosome"/>
    <property type="evidence" value="ECO:0007669"/>
    <property type="project" value="TreeGrafter"/>
</dbReference>
<evidence type="ECO:0000256" key="4">
    <source>
        <dbReference type="SAM" id="MobiDB-lite"/>
    </source>
</evidence>
<protein>
    <submittedName>
        <fullName evidence="6">S1 RNA-binding domain-containing protein</fullName>
    </submittedName>
</protein>
<dbReference type="CDD" id="cd05688">
    <property type="entry name" value="S1_RPS1_repeat_ec3"/>
    <property type="match status" value="1"/>
</dbReference>
<evidence type="ECO:0000259" key="5">
    <source>
        <dbReference type="PROSITE" id="PS50126"/>
    </source>
</evidence>
<feature type="domain" description="S1 motif" evidence="5">
    <location>
        <begin position="135"/>
        <end position="211"/>
    </location>
</feature>
<evidence type="ECO:0000256" key="2">
    <source>
        <dbReference type="ARBA" id="ARBA00022980"/>
    </source>
</evidence>
<feature type="compositionally biased region" description="Basic and acidic residues" evidence="4">
    <location>
        <begin position="436"/>
        <end position="458"/>
    </location>
</feature>
<keyword evidence="2" id="KW-0689">Ribosomal protein</keyword>
<dbReference type="InterPro" id="IPR003029">
    <property type="entry name" value="S1_domain"/>
</dbReference>
<dbReference type="SUPFAM" id="SSF50249">
    <property type="entry name" value="Nucleic acid-binding proteins"/>
    <property type="match status" value="4"/>
</dbReference>
<sequence length="458" mass="51359">MTVMSNQQTAMDLEAEFLNEEKDAAPPADDHPMALLLEEFDDSYVNQPQTGDIRHGVVVDKRAGELLIDIGYKSEGIVTGREVDRLEGDFKDMTIGDEVPVYVMREDRDGNLLLSISRARAESDWKRAEELLESQDMFTGSVSGFNRGGVIVKIGQVRGFVPASQLSSESQSQQLTEGEPDNRWMKLMDAELRMKVIDLDRRRNRLILSERVAIREWRREQKEKLLETLEENTVCEGVVSSLADFGAFVNLGGADGLIHLSELSWGRISHPKEVVSIGEKIKVMVLNVDRERKRIGLSLRRLLPEPWETVPDRYEVGQIVRGAVTKLVHFGAFARLEGDTIEGLIHISELTERRIAHPSEVVAEGQEIDLRIIRIDTEKRRMGLSLKQVAPEEESVEFDWEPVPLEENQAGAQNAASADAAPEQQTGMNVQTQPEADDRAAGERTELSEEPEAEKVIA</sequence>
<comment type="similarity">
    <text evidence="1">Belongs to the bacterial ribosomal protein bS1 family.</text>
</comment>
<dbReference type="GO" id="GO:1990904">
    <property type="term" value="C:ribonucleoprotein complex"/>
    <property type="evidence" value="ECO:0007669"/>
    <property type="project" value="UniProtKB-KW"/>
</dbReference>
<feature type="region of interest" description="Disordered" evidence="4">
    <location>
        <begin position="403"/>
        <end position="458"/>
    </location>
</feature>
<dbReference type="Gene3D" id="2.40.50.140">
    <property type="entry name" value="Nucleic acid-binding proteins"/>
    <property type="match status" value="4"/>
</dbReference>
<dbReference type="FunFam" id="2.40.50.140:FF:000051">
    <property type="entry name" value="RNA-binding transcriptional accessory protein"/>
    <property type="match status" value="1"/>
</dbReference>
<dbReference type="GO" id="GO:0003729">
    <property type="term" value="F:mRNA binding"/>
    <property type="evidence" value="ECO:0007669"/>
    <property type="project" value="TreeGrafter"/>
</dbReference>
<dbReference type="InterPro" id="IPR012340">
    <property type="entry name" value="NA-bd_OB-fold"/>
</dbReference>
<dbReference type="SMART" id="SM00316">
    <property type="entry name" value="S1"/>
    <property type="match status" value="4"/>
</dbReference>
<dbReference type="PANTHER" id="PTHR10724">
    <property type="entry name" value="30S RIBOSOMAL PROTEIN S1"/>
    <property type="match status" value="1"/>
</dbReference>
<dbReference type="PRINTS" id="PR00681">
    <property type="entry name" value="RIBOSOMALS1"/>
</dbReference>
<gene>
    <name evidence="6" type="ORF">F4148_04385</name>
</gene>
<name>A0A6B1FYB9_9CHLR</name>
<evidence type="ECO:0000256" key="3">
    <source>
        <dbReference type="ARBA" id="ARBA00023274"/>
    </source>
</evidence>
<feature type="domain" description="S1 motif" evidence="5">
    <location>
        <begin position="51"/>
        <end position="117"/>
    </location>
</feature>
<dbReference type="PROSITE" id="PS50126">
    <property type="entry name" value="S1"/>
    <property type="match status" value="4"/>
</dbReference>
<feature type="domain" description="S1 motif" evidence="5">
    <location>
        <begin position="317"/>
        <end position="387"/>
    </location>
</feature>
<dbReference type="GO" id="GO:0006412">
    <property type="term" value="P:translation"/>
    <property type="evidence" value="ECO:0007669"/>
    <property type="project" value="TreeGrafter"/>
</dbReference>
<organism evidence="6">
    <name type="scientific">Caldilineaceae bacterium SB0675_bin_29</name>
    <dbReference type="NCBI Taxonomy" id="2605266"/>
    <lineage>
        <taxon>Bacteria</taxon>
        <taxon>Bacillati</taxon>
        <taxon>Chloroflexota</taxon>
        <taxon>Caldilineae</taxon>
        <taxon>Caldilineales</taxon>
        <taxon>Caldilineaceae</taxon>
    </lineage>
</organism>